<protein>
    <submittedName>
        <fullName evidence="2">Uncharacterized protein</fullName>
    </submittedName>
</protein>
<name>B5D183_PHOPM</name>
<keyword evidence="1" id="KW-0812">Transmembrane</keyword>
<reference evidence="2 3" key="1">
    <citation type="submission" date="2008-08" db="EMBL/GenBank/DDBJ databases">
        <title>Draft genome sequence of Bacteroides plebeius (DSM 17135).</title>
        <authorList>
            <person name="Sudarsanam P."/>
            <person name="Ley R."/>
            <person name="Guruge J."/>
            <person name="Turnbaugh P.J."/>
            <person name="Mahowald M."/>
            <person name="Liep D."/>
            <person name="Gordon J."/>
        </authorList>
    </citation>
    <scope>NUCLEOTIDE SEQUENCE [LARGE SCALE GENOMIC DNA]</scope>
    <source>
        <strain evidence="3">DSM 17135 / JCM 12973 / M2</strain>
    </source>
</reference>
<keyword evidence="1" id="KW-0472">Membrane</keyword>
<organism evidence="2 3">
    <name type="scientific">Phocaeicola plebeius (strain DSM 17135 / JCM 12973 / CCUG 54634 / M2)</name>
    <name type="common">Bacteroides plebeius</name>
    <dbReference type="NCBI Taxonomy" id="484018"/>
    <lineage>
        <taxon>Bacteria</taxon>
        <taxon>Pseudomonadati</taxon>
        <taxon>Bacteroidota</taxon>
        <taxon>Bacteroidia</taxon>
        <taxon>Bacteroidales</taxon>
        <taxon>Bacteroidaceae</taxon>
        <taxon>Phocaeicola</taxon>
    </lineage>
</organism>
<dbReference type="AlphaFoldDB" id="B5D183"/>
<keyword evidence="1" id="KW-1133">Transmembrane helix</keyword>
<dbReference type="EMBL" id="ABQC02000022">
    <property type="protein sequence ID" value="EDY94923.1"/>
    <property type="molecule type" value="Genomic_DNA"/>
</dbReference>
<evidence type="ECO:0000256" key="1">
    <source>
        <dbReference type="SAM" id="Phobius"/>
    </source>
</evidence>
<sequence length="48" mass="5692">MRVALFFKGGAKVGIIFYFANISEYFFSFLLVFPSYSRIKRCTEYLHI</sequence>
<dbReference type="Proteomes" id="UP000003452">
    <property type="component" value="Unassembled WGS sequence"/>
</dbReference>
<dbReference type="HOGENOM" id="CLU_3149626_0_0_10"/>
<reference evidence="2 3" key="2">
    <citation type="submission" date="2008-08" db="EMBL/GenBank/DDBJ databases">
        <authorList>
            <person name="Fulton L."/>
            <person name="Clifton S."/>
            <person name="Fulton B."/>
            <person name="Xu J."/>
            <person name="Minx P."/>
            <person name="Pepin K.H."/>
            <person name="Johnson M."/>
            <person name="Thiruvilangam P."/>
            <person name="Bhonagiri V."/>
            <person name="Nash W.E."/>
            <person name="Mardis E.R."/>
            <person name="Wilson R.K."/>
        </authorList>
    </citation>
    <scope>NUCLEOTIDE SEQUENCE [LARGE SCALE GENOMIC DNA]</scope>
    <source>
        <strain evidence="3">DSM 17135 / JCM 12973 / M2</strain>
    </source>
</reference>
<evidence type="ECO:0000313" key="2">
    <source>
        <dbReference type="EMBL" id="EDY94923.1"/>
    </source>
</evidence>
<accession>B5D183</accession>
<feature type="transmembrane region" description="Helical" evidence="1">
    <location>
        <begin position="15"/>
        <end position="33"/>
    </location>
</feature>
<comment type="caution">
    <text evidence="2">The sequence shown here is derived from an EMBL/GenBank/DDBJ whole genome shotgun (WGS) entry which is preliminary data.</text>
</comment>
<evidence type="ECO:0000313" key="3">
    <source>
        <dbReference type="Proteomes" id="UP000003452"/>
    </source>
</evidence>
<gene>
    <name evidence="2" type="ORF">BACPLE_02761</name>
</gene>
<proteinExistence type="predicted"/>